<name>A0A9D7FCY8_9RHOO</name>
<evidence type="ECO:0000256" key="1">
    <source>
        <dbReference type="SAM" id="MobiDB-lite"/>
    </source>
</evidence>
<dbReference type="InterPro" id="IPR036182">
    <property type="entry name" value="PCuAC_sf"/>
</dbReference>
<feature type="region of interest" description="Disordered" evidence="1">
    <location>
        <begin position="136"/>
        <end position="161"/>
    </location>
</feature>
<comment type="caution">
    <text evidence="3">The sequence shown here is derived from an EMBL/GenBank/DDBJ whole genome shotgun (WGS) entry which is preliminary data.</text>
</comment>
<sequence length="161" mass="17595">MHRSIFRFALLLSAAIPFSSFAMETKLTVNDPYVSLVPPNSQVSAAFMVIRNAGSTDRKLVKAESPVAKTVELHSHTNENGVMKMREVKSIDIKANGQAELKPGGYHIMLINIRQALKEGEAIPIALSFDDGSKQQIEAPVRKVPTTPSAEKGMDHSGMKH</sequence>
<feature type="compositionally biased region" description="Basic and acidic residues" evidence="1">
    <location>
        <begin position="152"/>
        <end position="161"/>
    </location>
</feature>
<feature type="chain" id="PRO_5039723456" evidence="2">
    <location>
        <begin position="23"/>
        <end position="161"/>
    </location>
</feature>
<keyword evidence="2" id="KW-0732">Signal</keyword>
<dbReference type="PANTHER" id="PTHR36302">
    <property type="entry name" value="BLR7088 PROTEIN"/>
    <property type="match status" value="1"/>
</dbReference>
<organism evidence="3 4">
    <name type="scientific">Candidatus Propionivibrio dominans</name>
    <dbReference type="NCBI Taxonomy" id="2954373"/>
    <lineage>
        <taxon>Bacteria</taxon>
        <taxon>Pseudomonadati</taxon>
        <taxon>Pseudomonadota</taxon>
        <taxon>Betaproteobacteria</taxon>
        <taxon>Rhodocyclales</taxon>
        <taxon>Rhodocyclaceae</taxon>
        <taxon>Propionivibrio</taxon>
    </lineage>
</organism>
<gene>
    <name evidence="3" type="ORF">IPJ48_10065</name>
</gene>
<dbReference type="Pfam" id="PF04314">
    <property type="entry name" value="PCuAC"/>
    <property type="match status" value="1"/>
</dbReference>
<protein>
    <submittedName>
        <fullName evidence="3">Copper chaperone PCu(A)C</fullName>
    </submittedName>
</protein>
<dbReference type="PANTHER" id="PTHR36302:SF1">
    <property type="entry name" value="COPPER CHAPERONE PCU(A)C"/>
    <property type="match status" value="1"/>
</dbReference>
<dbReference type="InterPro" id="IPR007410">
    <property type="entry name" value="LpqE-like"/>
</dbReference>
<dbReference type="InterPro" id="IPR058248">
    <property type="entry name" value="Lxx211020-like"/>
</dbReference>
<dbReference type="AlphaFoldDB" id="A0A9D7FCY8"/>
<dbReference type="Proteomes" id="UP000886602">
    <property type="component" value="Unassembled WGS sequence"/>
</dbReference>
<proteinExistence type="predicted"/>
<dbReference type="SUPFAM" id="SSF110087">
    <property type="entry name" value="DR1885-like metal-binding protein"/>
    <property type="match status" value="1"/>
</dbReference>
<evidence type="ECO:0000313" key="4">
    <source>
        <dbReference type="Proteomes" id="UP000886602"/>
    </source>
</evidence>
<evidence type="ECO:0000256" key="2">
    <source>
        <dbReference type="SAM" id="SignalP"/>
    </source>
</evidence>
<evidence type="ECO:0000313" key="3">
    <source>
        <dbReference type="EMBL" id="MBK7423402.1"/>
    </source>
</evidence>
<accession>A0A9D7FCY8</accession>
<dbReference type="Gene3D" id="2.60.40.1890">
    <property type="entry name" value="PCu(A)C copper chaperone"/>
    <property type="match status" value="1"/>
</dbReference>
<reference evidence="3" key="1">
    <citation type="submission" date="2020-10" db="EMBL/GenBank/DDBJ databases">
        <title>Connecting structure to function with the recovery of over 1000 high-quality activated sludge metagenome-assembled genomes encoding full-length rRNA genes using long-read sequencing.</title>
        <authorList>
            <person name="Singleton C.M."/>
            <person name="Petriglieri F."/>
            <person name="Kristensen J.M."/>
            <person name="Kirkegaard R.H."/>
            <person name="Michaelsen T.Y."/>
            <person name="Andersen M.H."/>
            <person name="Karst S.M."/>
            <person name="Dueholm M.S."/>
            <person name="Nielsen P.H."/>
            <person name="Albertsen M."/>
        </authorList>
    </citation>
    <scope>NUCLEOTIDE SEQUENCE</scope>
    <source>
        <strain evidence="3">EsbW_18-Q3-R4-48_MAXAC.044</strain>
    </source>
</reference>
<feature type="signal peptide" evidence="2">
    <location>
        <begin position="1"/>
        <end position="22"/>
    </location>
</feature>
<dbReference type="EMBL" id="JADJNC010000014">
    <property type="protein sequence ID" value="MBK7423402.1"/>
    <property type="molecule type" value="Genomic_DNA"/>
</dbReference>